<evidence type="ECO:0000313" key="3">
    <source>
        <dbReference type="EMBL" id="CAE7282712.1"/>
    </source>
</evidence>
<keyword evidence="1" id="KW-1133">Transmembrane helix</keyword>
<dbReference type="OrthoDB" id="422358at2759"/>
<evidence type="ECO:0000313" key="4">
    <source>
        <dbReference type="Proteomes" id="UP000649617"/>
    </source>
</evidence>
<name>A0A812N7B7_SYMPI</name>
<dbReference type="AlphaFoldDB" id="A0A812N7B7"/>
<organism evidence="3 4">
    <name type="scientific">Symbiodinium pilosum</name>
    <name type="common">Dinoflagellate</name>
    <dbReference type="NCBI Taxonomy" id="2952"/>
    <lineage>
        <taxon>Eukaryota</taxon>
        <taxon>Sar</taxon>
        <taxon>Alveolata</taxon>
        <taxon>Dinophyceae</taxon>
        <taxon>Suessiales</taxon>
        <taxon>Symbiodiniaceae</taxon>
        <taxon>Symbiodinium</taxon>
    </lineage>
</organism>
<protein>
    <submittedName>
        <fullName evidence="3">AtpE protein</fullName>
    </submittedName>
</protein>
<sequence>MAFFSLSMVLSLAALTAAETSFSTSHAQLEAKMILYTNSSWHLGGFCLDQAGEGTTKAAEIHARVEWEGTKSLGETGPVMLVAFDAREERWGAVKDSWGQMPCEEKLQAATMSRQLGGAHSYDDFFFRINVHQSSAMRDWHFAVLTCGATERAQFSLTLQATHGALSIFGANTHFQTSSCPAVQSMNWLEAAHDEVGFWLLLVVVLLFGCSSVLAIVACRHFRKKAQMQRFENTAVAGGAEPVIGRPCSQLGEAKVVDGQITREVATAGNGASAPDSCV</sequence>
<dbReference type="EMBL" id="CAJNIZ010009500">
    <property type="protein sequence ID" value="CAE7282712.1"/>
    <property type="molecule type" value="Genomic_DNA"/>
</dbReference>
<comment type="caution">
    <text evidence="3">The sequence shown here is derived from an EMBL/GenBank/DDBJ whole genome shotgun (WGS) entry which is preliminary data.</text>
</comment>
<feature type="chain" id="PRO_5032797833" evidence="2">
    <location>
        <begin position="19"/>
        <end position="279"/>
    </location>
</feature>
<keyword evidence="2" id="KW-0732">Signal</keyword>
<feature type="signal peptide" evidence="2">
    <location>
        <begin position="1"/>
        <end position="18"/>
    </location>
</feature>
<keyword evidence="4" id="KW-1185">Reference proteome</keyword>
<dbReference type="Proteomes" id="UP000649617">
    <property type="component" value="Unassembled WGS sequence"/>
</dbReference>
<keyword evidence="1" id="KW-0812">Transmembrane</keyword>
<evidence type="ECO:0000256" key="2">
    <source>
        <dbReference type="SAM" id="SignalP"/>
    </source>
</evidence>
<accession>A0A812N7B7</accession>
<feature type="transmembrane region" description="Helical" evidence="1">
    <location>
        <begin position="196"/>
        <end position="219"/>
    </location>
</feature>
<evidence type="ECO:0000256" key="1">
    <source>
        <dbReference type="SAM" id="Phobius"/>
    </source>
</evidence>
<gene>
    <name evidence="3" type="primary">atpE</name>
    <name evidence="3" type="ORF">SPIL2461_LOCUS6343</name>
</gene>
<reference evidence="3" key="1">
    <citation type="submission" date="2021-02" db="EMBL/GenBank/DDBJ databases">
        <authorList>
            <person name="Dougan E. K."/>
            <person name="Rhodes N."/>
            <person name="Thang M."/>
            <person name="Chan C."/>
        </authorList>
    </citation>
    <scope>NUCLEOTIDE SEQUENCE</scope>
</reference>
<proteinExistence type="predicted"/>
<keyword evidence="1" id="KW-0472">Membrane</keyword>